<dbReference type="GO" id="GO:0030246">
    <property type="term" value="F:carbohydrate binding"/>
    <property type="evidence" value="ECO:0007669"/>
    <property type="project" value="UniProtKB-KW"/>
</dbReference>
<proteinExistence type="inferred from homology"/>
<dbReference type="GO" id="GO:0016020">
    <property type="term" value="C:membrane"/>
    <property type="evidence" value="ECO:0007669"/>
    <property type="project" value="UniProtKB-SubCell"/>
</dbReference>
<feature type="signal peptide" evidence="8">
    <location>
        <begin position="1"/>
        <end position="23"/>
    </location>
</feature>
<evidence type="ECO:0000256" key="1">
    <source>
        <dbReference type="ARBA" id="ARBA00004167"/>
    </source>
</evidence>
<keyword evidence="8" id="KW-0732">Signal</keyword>
<dbReference type="EMBL" id="QURL01000001">
    <property type="protein sequence ID" value="RFC66039.1"/>
    <property type="molecule type" value="Genomic_DNA"/>
</dbReference>
<keyword evidence="10" id="KW-1185">Reference proteome</keyword>
<reference evidence="9 10" key="1">
    <citation type="submission" date="2018-08" db="EMBL/GenBank/DDBJ databases">
        <title>Fulvimarina sp. 85, whole genome shotgun sequence.</title>
        <authorList>
            <person name="Tuo L."/>
        </authorList>
    </citation>
    <scope>NUCLEOTIDE SEQUENCE [LARGE SCALE GENOMIC DNA]</scope>
    <source>
        <strain evidence="9 10">85</strain>
    </source>
</reference>
<feature type="transmembrane region" description="Helical" evidence="7">
    <location>
        <begin position="80"/>
        <end position="99"/>
    </location>
</feature>
<dbReference type="RefSeq" id="WP_116681289.1">
    <property type="nucleotide sequence ID" value="NZ_QURL01000001.1"/>
</dbReference>
<dbReference type="InterPro" id="IPR012413">
    <property type="entry name" value="BA14K"/>
</dbReference>
<dbReference type="Pfam" id="PF07886">
    <property type="entry name" value="BA14K"/>
    <property type="match status" value="1"/>
</dbReference>
<protein>
    <recommendedName>
        <fullName evidence="3">Lectin-like protein BA14k</fullName>
    </recommendedName>
</protein>
<evidence type="ECO:0000256" key="7">
    <source>
        <dbReference type="SAM" id="Phobius"/>
    </source>
</evidence>
<evidence type="ECO:0000256" key="4">
    <source>
        <dbReference type="ARBA" id="ARBA00022475"/>
    </source>
</evidence>
<feature type="chain" id="PRO_5016761195" description="Lectin-like protein BA14k" evidence="8">
    <location>
        <begin position="24"/>
        <end position="168"/>
    </location>
</feature>
<accession>A0A371X9Z3</accession>
<sequence length="168" mass="18626">MSFFKSLSIKALALTLAFSLAPATLPAGVSVPGIGVTSAKADPYYRGGRHYYGGRRYYDGRGYRGERRYYRGHRRDRGNAAAAAVIGGIVGLGLGAAIASQPRYVEPRYVQPRPVYRVRPAARTYGAYGGGIQPWTGEWYRYCAARYRSFDARSGTFQPYHGPRQLCR</sequence>
<comment type="caution">
    <text evidence="9">The sequence shown here is derived from an EMBL/GenBank/DDBJ whole genome shotgun (WGS) entry which is preliminary data.</text>
</comment>
<evidence type="ECO:0000313" key="10">
    <source>
        <dbReference type="Proteomes" id="UP000264310"/>
    </source>
</evidence>
<comment type="subcellular location">
    <subcellularLocation>
        <location evidence="1">Membrane</location>
        <topology evidence="1">Single-pass membrane protein</topology>
    </subcellularLocation>
</comment>
<keyword evidence="7" id="KW-1133">Transmembrane helix</keyword>
<dbReference type="AlphaFoldDB" id="A0A371X9Z3"/>
<dbReference type="Proteomes" id="UP000264310">
    <property type="component" value="Unassembled WGS sequence"/>
</dbReference>
<keyword evidence="7" id="KW-0812">Transmembrane</keyword>
<keyword evidence="7" id="KW-0472">Membrane</keyword>
<evidence type="ECO:0000313" key="9">
    <source>
        <dbReference type="EMBL" id="RFC66039.1"/>
    </source>
</evidence>
<evidence type="ECO:0000256" key="5">
    <source>
        <dbReference type="ARBA" id="ARBA00022734"/>
    </source>
</evidence>
<name>A0A371X9Z3_9HYPH</name>
<gene>
    <name evidence="9" type="ORF">DYI37_00765</name>
</gene>
<organism evidence="9 10">
    <name type="scientific">Fulvimarina endophytica</name>
    <dbReference type="NCBI Taxonomy" id="2293836"/>
    <lineage>
        <taxon>Bacteria</taxon>
        <taxon>Pseudomonadati</taxon>
        <taxon>Pseudomonadota</taxon>
        <taxon>Alphaproteobacteria</taxon>
        <taxon>Hyphomicrobiales</taxon>
        <taxon>Aurantimonadaceae</taxon>
        <taxon>Fulvimarina</taxon>
    </lineage>
</organism>
<comment type="function">
    <text evidence="6">Has immunoglobulin-binding and hemagglutination properties, and can bind to mannose. Essential for virulence. May be involved in LPS biosynthesis or polysaccharide transport.</text>
</comment>
<dbReference type="OrthoDB" id="7889197at2"/>
<keyword evidence="5" id="KW-0430">Lectin</keyword>
<evidence type="ECO:0000256" key="8">
    <source>
        <dbReference type="SAM" id="SignalP"/>
    </source>
</evidence>
<evidence type="ECO:0000256" key="6">
    <source>
        <dbReference type="ARBA" id="ARBA00025321"/>
    </source>
</evidence>
<comment type="similarity">
    <text evidence="2">Belongs to the BA14k family.</text>
</comment>
<evidence type="ECO:0000256" key="2">
    <source>
        <dbReference type="ARBA" id="ARBA00010270"/>
    </source>
</evidence>
<keyword evidence="4" id="KW-1003">Cell membrane</keyword>
<evidence type="ECO:0000256" key="3">
    <source>
        <dbReference type="ARBA" id="ARBA00020552"/>
    </source>
</evidence>